<dbReference type="Gene3D" id="3.40.50.2300">
    <property type="match status" value="1"/>
</dbReference>
<feature type="domain" description="Response regulatory" evidence="4">
    <location>
        <begin position="6"/>
        <end position="119"/>
    </location>
</feature>
<evidence type="ECO:0000313" key="6">
    <source>
        <dbReference type="EMBL" id="MDP5135050.1"/>
    </source>
</evidence>
<dbReference type="InterPro" id="IPR001867">
    <property type="entry name" value="OmpR/PhoB-type_DNA-bd"/>
</dbReference>
<feature type="modified residue" description="4-aspartylphosphate" evidence="2">
    <location>
        <position position="55"/>
    </location>
</feature>
<evidence type="ECO:0000313" key="7">
    <source>
        <dbReference type="Proteomes" id="UP001231109"/>
    </source>
</evidence>
<dbReference type="SMART" id="SM00862">
    <property type="entry name" value="Trans_reg_C"/>
    <property type="match status" value="1"/>
</dbReference>
<comment type="caution">
    <text evidence="6">The sequence shown here is derived from an EMBL/GenBank/DDBJ whole genome shotgun (WGS) entry which is preliminary data.</text>
</comment>
<dbReference type="Pfam" id="PF00072">
    <property type="entry name" value="Response_reg"/>
    <property type="match status" value="1"/>
</dbReference>
<feature type="domain" description="OmpR/PhoB-type" evidence="5">
    <location>
        <begin position="135"/>
        <end position="234"/>
    </location>
</feature>
<dbReference type="SMART" id="SM00448">
    <property type="entry name" value="REC"/>
    <property type="match status" value="1"/>
</dbReference>
<protein>
    <submittedName>
        <fullName evidence="6">Response regulator transcription factor</fullName>
    </submittedName>
</protein>
<dbReference type="InterPro" id="IPR036388">
    <property type="entry name" value="WH-like_DNA-bd_sf"/>
</dbReference>
<organism evidence="6 7">
    <name type="scientific">Rheinheimera baltica</name>
    <dbReference type="NCBI Taxonomy" id="67576"/>
    <lineage>
        <taxon>Bacteria</taxon>
        <taxon>Pseudomonadati</taxon>
        <taxon>Pseudomonadota</taxon>
        <taxon>Gammaproteobacteria</taxon>
        <taxon>Chromatiales</taxon>
        <taxon>Chromatiaceae</taxon>
        <taxon>Rheinheimera</taxon>
    </lineage>
</organism>
<dbReference type="InterPro" id="IPR016032">
    <property type="entry name" value="Sig_transdc_resp-reg_C-effctor"/>
</dbReference>
<dbReference type="InterPro" id="IPR001789">
    <property type="entry name" value="Sig_transdc_resp-reg_receiver"/>
</dbReference>
<keyword evidence="7" id="KW-1185">Reference proteome</keyword>
<dbReference type="Proteomes" id="UP001231109">
    <property type="component" value="Unassembled WGS sequence"/>
</dbReference>
<feature type="DNA-binding region" description="OmpR/PhoB-type" evidence="3">
    <location>
        <begin position="135"/>
        <end position="234"/>
    </location>
</feature>
<dbReference type="PANTHER" id="PTHR48111">
    <property type="entry name" value="REGULATOR OF RPOS"/>
    <property type="match status" value="1"/>
</dbReference>
<reference evidence="6 7" key="1">
    <citation type="submission" date="2022-11" db="EMBL/GenBank/DDBJ databases">
        <title>Viruses from the air-sea interface of a natural surface slick.</title>
        <authorList>
            <person name="Rahlff J."/>
            <person name="Holmfeldt K."/>
        </authorList>
    </citation>
    <scope>NUCLEOTIDE SEQUENCE [LARGE SCALE GENOMIC DNA]</scope>
    <source>
        <strain evidence="6 7">SMS4</strain>
    </source>
</reference>
<dbReference type="RefSeq" id="WP_027670396.1">
    <property type="nucleotide sequence ID" value="NZ_JAPJDZ010000005.1"/>
</dbReference>
<evidence type="ECO:0000259" key="4">
    <source>
        <dbReference type="PROSITE" id="PS50110"/>
    </source>
</evidence>
<dbReference type="PROSITE" id="PS50110">
    <property type="entry name" value="RESPONSE_REGULATORY"/>
    <property type="match status" value="1"/>
</dbReference>
<dbReference type="CDD" id="cd00383">
    <property type="entry name" value="trans_reg_C"/>
    <property type="match status" value="1"/>
</dbReference>
<dbReference type="Gene3D" id="1.10.10.10">
    <property type="entry name" value="Winged helix-like DNA-binding domain superfamily/Winged helix DNA-binding domain"/>
    <property type="match status" value="1"/>
</dbReference>
<evidence type="ECO:0000256" key="2">
    <source>
        <dbReference type="PROSITE-ProRule" id="PRU00169"/>
    </source>
</evidence>
<gene>
    <name evidence="6" type="ORF">ORJ04_03690</name>
</gene>
<dbReference type="InterPro" id="IPR039420">
    <property type="entry name" value="WalR-like"/>
</dbReference>
<keyword evidence="1 3" id="KW-0238">DNA-binding</keyword>
<name>A0ABT9HV93_9GAMM</name>
<dbReference type="PROSITE" id="PS51755">
    <property type="entry name" value="OMPR_PHOB"/>
    <property type="match status" value="1"/>
</dbReference>
<sequence length="238" mass="26598">MTDLSTILLVEDDVSLADWVKTYLQQKGYQVLHHCRGDTVLDAMAQQHVDLILLDLMLPGLNGLALCKQIRQQYQLPILMLTAQGEESDEVIGLQTGATDYLVKPVRPRVLHARIEAALRSCLASNTSEKSATNTETLQFGQLHICASAQRVLLRGAEINLTSTEFCLLWYLACHAGEICSRDQVFLAMKGREHDGLDRRFDVMVSILRKKLADDASNPKGIKTVWGKGYLFVADGWR</sequence>
<dbReference type="PANTHER" id="PTHR48111:SF47">
    <property type="entry name" value="TRANSCRIPTIONAL REGULATORY PROTEIN RSTA"/>
    <property type="match status" value="1"/>
</dbReference>
<dbReference type="Pfam" id="PF00486">
    <property type="entry name" value="Trans_reg_C"/>
    <property type="match status" value="1"/>
</dbReference>
<evidence type="ECO:0000259" key="5">
    <source>
        <dbReference type="PROSITE" id="PS51755"/>
    </source>
</evidence>
<proteinExistence type="predicted"/>
<dbReference type="Gene3D" id="6.10.250.690">
    <property type="match status" value="1"/>
</dbReference>
<dbReference type="SUPFAM" id="SSF46894">
    <property type="entry name" value="C-terminal effector domain of the bipartite response regulators"/>
    <property type="match status" value="1"/>
</dbReference>
<accession>A0ABT9HV93</accession>
<evidence type="ECO:0000256" key="3">
    <source>
        <dbReference type="PROSITE-ProRule" id="PRU01091"/>
    </source>
</evidence>
<dbReference type="SUPFAM" id="SSF52172">
    <property type="entry name" value="CheY-like"/>
    <property type="match status" value="1"/>
</dbReference>
<evidence type="ECO:0000256" key="1">
    <source>
        <dbReference type="ARBA" id="ARBA00023125"/>
    </source>
</evidence>
<keyword evidence="2" id="KW-0597">Phosphoprotein</keyword>
<dbReference type="InterPro" id="IPR011006">
    <property type="entry name" value="CheY-like_superfamily"/>
</dbReference>
<dbReference type="EMBL" id="JAPJDZ010000005">
    <property type="protein sequence ID" value="MDP5135050.1"/>
    <property type="molecule type" value="Genomic_DNA"/>
</dbReference>